<dbReference type="EMBL" id="KM051843">
    <property type="protein sequence ID" value="AII28146.1"/>
    <property type="molecule type" value="Genomic_DNA"/>
</dbReference>
<accession>A0A076G7P4</accession>
<proteinExistence type="predicted"/>
<dbReference type="GeneID" id="20283532"/>
<reference evidence="1 2" key="1">
    <citation type="submission" date="2014-06" db="EMBL/GenBank/DDBJ databases">
        <title>Bioinformatic genomic analysis of Bacillus phage Bobb.</title>
        <authorList>
            <person name="Lewis H.M.N."/>
            <person name="Temple L."/>
            <person name="Barth R.N."/>
            <person name="Bowles K.M."/>
            <person name="Churchin D.I."/>
            <person name="Scott-Croshaw C."/>
            <person name="Glasgow G.H."/>
            <person name="Gloe M.W."/>
            <person name="McGough T.M."/>
            <person name="Nutbrown S.A."/>
            <person name="Romulus S.R."/>
            <person name="Sanders K.A.M."/>
            <person name="Diachok C.R."/>
            <person name="Serigano J.P."/>
            <person name="Shin D."/>
            <person name="Suresh M.H."/>
            <person name="Conner A.R.N."/>
            <person name="Korba R.M."/>
            <person name="Livermore R.J."/>
            <person name="Rohlf M.B."/>
            <person name="Utterback S.D."/>
            <person name="Wilson V.E."/>
        </authorList>
    </citation>
    <scope>NUCLEOTIDE SEQUENCE [LARGE SCALE GENOMIC DNA]</scope>
</reference>
<dbReference type="RefSeq" id="YP_009056273.1">
    <property type="nucleotide sequence ID" value="NC_024792.1"/>
</dbReference>
<dbReference type="KEGG" id="vg:20283532"/>
<protein>
    <submittedName>
        <fullName evidence="1">Uncharacterized protein</fullName>
    </submittedName>
</protein>
<dbReference type="KEGG" id="vg:20283291"/>
<organism evidence="1 2">
    <name type="scientific">Bacillus phage Bobb</name>
    <dbReference type="NCBI Taxonomy" id="1527469"/>
    <lineage>
        <taxon>Viruses</taxon>
        <taxon>Duplodnaviria</taxon>
        <taxon>Heunggongvirae</taxon>
        <taxon>Uroviricota</taxon>
        <taxon>Caudoviricetes</taxon>
        <taxon>Herelleviridae</taxon>
        <taxon>Bastillevirinae</taxon>
        <taxon>Agatevirus</taxon>
        <taxon>Agatevirus bobb</taxon>
    </lineage>
</organism>
<evidence type="ECO:0000313" key="1">
    <source>
        <dbReference type="EMBL" id="AII28146.1"/>
    </source>
</evidence>
<dbReference type="GeneID" id="20283291"/>
<keyword evidence="2" id="KW-1185">Reference proteome</keyword>
<dbReference type="EMBL" id="KM051843">
    <property type="protein sequence ID" value="AII27905.1"/>
    <property type="molecule type" value="Genomic_DNA"/>
</dbReference>
<evidence type="ECO:0000313" key="2">
    <source>
        <dbReference type="Proteomes" id="UP000028664"/>
    </source>
</evidence>
<dbReference type="OrthoDB" id="24777at10239"/>
<name>A0A076G7P4_9CAUD</name>
<dbReference type="RefSeq" id="YP_009056514.1">
    <property type="nucleotide sequence ID" value="NC_024792.1"/>
</dbReference>
<dbReference type="Proteomes" id="UP000028664">
    <property type="component" value="Segment"/>
</dbReference>
<sequence>MSSQTVLGYTDRENIERYERSGYINYMPVWKNKRNSELYEDVMIQFNHSHVMGDIADQMQTFNSGGMIHIEKFNTALSL</sequence>